<name>A0A2L2LKU1_AGRTU</name>
<dbReference type="RefSeq" id="WP_158662943.1">
    <property type="nucleotide sequence ID" value="NZ_CP026925.1"/>
</dbReference>
<keyword evidence="2" id="KW-0479">Metal-binding</keyword>
<keyword evidence="3" id="KW-0378">Hydrolase</keyword>
<evidence type="ECO:0000259" key="6">
    <source>
        <dbReference type="Pfam" id="PF14464"/>
    </source>
</evidence>
<gene>
    <name evidence="7" type="ORF">At1D1609_49110</name>
</gene>
<dbReference type="GO" id="GO:0008237">
    <property type="term" value="F:metallopeptidase activity"/>
    <property type="evidence" value="ECO:0007669"/>
    <property type="project" value="UniProtKB-KW"/>
</dbReference>
<evidence type="ECO:0000256" key="1">
    <source>
        <dbReference type="ARBA" id="ARBA00022670"/>
    </source>
</evidence>
<dbReference type="Pfam" id="PF14464">
    <property type="entry name" value="Prok-JAB"/>
    <property type="match status" value="1"/>
</dbReference>
<evidence type="ECO:0000313" key="8">
    <source>
        <dbReference type="Proteomes" id="UP000237717"/>
    </source>
</evidence>
<keyword evidence="1" id="KW-0645">Protease</keyword>
<evidence type="ECO:0000256" key="5">
    <source>
        <dbReference type="ARBA" id="ARBA00023049"/>
    </source>
</evidence>
<evidence type="ECO:0000256" key="2">
    <source>
        <dbReference type="ARBA" id="ARBA00022723"/>
    </source>
</evidence>
<dbReference type="GO" id="GO:0006508">
    <property type="term" value="P:proteolysis"/>
    <property type="evidence" value="ECO:0007669"/>
    <property type="project" value="UniProtKB-KW"/>
</dbReference>
<dbReference type="InterPro" id="IPR028090">
    <property type="entry name" value="JAB_dom_prok"/>
</dbReference>
<dbReference type="EMBL" id="CP026925">
    <property type="protein sequence ID" value="AVH44951.1"/>
    <property type="molecule type" value="Genomic_DNA"/>
</dbReference>
<accession>A0A2L2LKU1</accession>
<dbReference type="SUPFAM" id="SSF102712">
    <property type="entry name" value="JAB1/MPN domain"/>
    <property type="match status" value="1"/>
</dbReference>
<reference evidence="7 8" key="1">
    <citation type="submission" date="2018-02" db="EMBL/GenBank/DDBJ databases">
        <title>Complete genome sequence of Agrobacterium tumefaciens 1D1609.</title>
        <authorList>
            <person name="Cho S.-T."/>
            <person name="Haryono M."/>
            <person name="Chang H.-H."/>
            <person name="Santos M.N."/>
            <person name="Lai E.-M."/>
            <person name="Kuo C.-H."/>
        </authorList>
    </citation>
    <scope>NUCLEOTIDE SEQUENCE [LARGE SCALE GENOMIC DNA]</scope>
    <source>
        <strain evidence="7 8">1D1609</strain>
    </source>
</reference>
<keyword evidence="5" id="KW-0482">Metalloprotease</keyword>
<dbReference type="Gene3D" id="3.40.140.10">
    <property type="entry name" value="Cytidine Deaminase, domain 2"/>
    <property type="match status" value="1"/>
</dbReference>
<dbReference type="GO" id="GO:0046872">
    <property type="term" value="F:metal ion binding"/>
    <property type="evidence" value="ECO:0007669"/>
    <property type="project" value="UniProtKB-KW"/>
</dbReference>
<keyword evidence="4" id="KW-0862">Zinc</keyword>
<dbReference type="AlphaFoldDB" id="A0A2L2LKU1"/>
<evidence type="ECO:0000256" key="4">
    <source>
        <dbReference type="ARBA" id="ARBA00022833"/>
    </source>
</evidence>
<feature type="domain" description="JAB" evidence="6">
    <location>
        <begin position="21"/>
        <end position="118"/>
    </location>
</feature>
<organism evidence="7 8">
    <name type="scientific">Agrobacterium tumefaciens</name>
    <dbReference type="NCBI Taxonomy" id="358"/>
    <lineage>
        <taxon>Bacteria</taxon>
        <taxon>Pseudomonadati</taxon>
        <taxon>Pseudomonadota</taxon>
        <taxon>Alphaproteobacteria</taxon>
        <taxon>Hyphomicrobiales</taxon>
        <taxon>Rhizobiaceae</taxon>
        <taxon>Rhizobium/Agrobacterium group</taxon>
        <taxon>Agrobacterium</taxon>
        <taxon>Agrobacterium tumefaciens complex</taxon>
    </lineage>
</organism>
<evidence type="ECO:0000313" key="7">
    <source>
        <dbReference type="EMBL" id="AVH44951.1"/>
    </source>
</evidence>
<dbReference type="Proteomes" id="UP000237717">
    <property type="component" value="Chromosome II"/>
</dbReference>
<sequence length="160" mass="18137">MSNSKIIVPRSSWLQGMNELHRRGAEHHEAGAFLLGKREQGRSVVSRWVFYDDLDPEAYSTGVCVLYADSFDRLWSECRKARLEVVADLHTHPGHPGQSESDRTNPMVSASGHVGIIVPNFARGPHWRHQLGVYRYEGDHKWTNLSGWSARGLLKTGTFR</sequence>
<protein>
    <recommendedName>
        <fullName evidence="6">JAB domain-containing protein</fullName>
    </recommendedName>
</protein>
<proteinExistence type="predicted"/>
<evidence type="ECO:0000256" key="3">
    <source>
        <dbReference type="ARBA" id="ARBA00022801"/>
    </source>
</evidence>